<dbReference type="EMBL" id="CAFBLP010000070">
    <property type="protein sequence ID" value="CAB4886528.1"/>
    <property type="molecule type" value="Genomic_DNA"/>
</dbReference>
<sequence>MSVLAHVFEAAGIATIVLSSVREMAAKVAPPRALHCEFPLGRPLGRPSDPEFQHDVLARAFALLEAPSGPVLADHPEVIEADEQPLACSLPPRFDPNVAPAVDEARGLRKAYDRTLARRGVTSVGRAVTADEIPHALAVLDAIANGQEWTTAGIPGGNTVAVCHDISTYYEEAALELVDGPVPGGRAMEDWFFDKTAAGATVLAARAAIRDAGAKFPIWFYMTPGQR</sequence>
<gene>
    <name evidence="1" type="ORF">UFOPK3376_02322</name>
</gene>
<evidence type="ECO:0000313" key="1">
    <source>
        <dbReference type="EMBL" id="CAB4886528.1"/>
    </source>
</evidence>
<organism evidence="1">
    <name type="scientific">freshwater metagenome</name>
    <dbReference type="NCBI Taxonomy" id="449393"/>
    <lineage>
        <taxon>unclassified sequences</taxon>
        <taxon>metagenomes</taxon>
        <taxon>ecological metagenomes</taxon>
    </lineage>
</organism>
<proteinExistence type="predicted"/>
<accession>A0A6J7EY84</accession>
<name>A0A6J7EY84_9ZZZZ</name>
<protein>
    <submittedName>
        <fullName evidence="1">Unannotated protein</fullName>
    </submittedName>
</protein>
<reference evidence="1" key="1">
    <citation type="submission" date="2020-05" db="EMBL/GenBank/DDBJ databases">
        <authorList>
            <person name="Chiriac C."/>
            <person name="Salcher M."/>
            <person name="Ghai R."/>
            <person name="Kavagutti S V."/>
        </authorList>
    </citation>
    <scope>NUCLEOTIDE SEQUENCE</scope>
</reference>
<dbReference type="AlphaFoldDB" id="A0A6J7EY84"/>